<keyword evidence="12 17" id="KW-0472">Membrane</keyword>
<evidence type="ECO:0000256" key="1">
    <source>
        <dbReference type="ARBA" id="ARBA00004236"/>
    </source>
</evidence>
<evidence type="ECO:0000256" key="5">
    <source>
        <dbReference type="ARBA" id="ARBA00022645"/>
    </source>
</evidence>
<gene>
    <name evidence="20" type="ORF">OPHB3_0706</name>
</gene>
<reference evidence="20 21" key="2">
    <citation type="journal article" date="2016" name="Genome Announc.">
        <title>Draft Genome Sequence of Oceanobacillus picturae Heshi-B3, Isolated from Fermented Rice Bran in a Traditional Japanese Seafood Dish.</title>
        <authorList>
            <person name="Akuzawa S."/>
            <person name="Nagaoka J."/>
            <person name="Kanekatsu M."/>
            <person name="Kanesaki Y."/>
            <person name="Suzuki T."/>
        </authorList>
    </citation>
    <scope>NUCLEOTIDE SEQUENCE [LARGE SCALE GENOMIC DNA]</scope>
    <source>
        <strain evidence="20 21">Heshi-B3</strain>
    </source>
</reference>
<dbReference type="Gene3D" id="1.10.3810.10">
    <property type="entry name" value="Biosynthetic peptidoglycan transglycosylase-like"/>
    <property type="match status" value="1"/>
</dbReference>
<dbReference type="Gene3D" id="3.40.710.10">
    <property type="entry name" value="DD-peptidase/beta-lactamase superfamily"/>
    <property type="match status" value="1"/>
</dbReference>
<evidence type="ECO:0000259" key="18">
    <source>
        <dbReference type="Pfam" id="PF00905"/>
    </source>
</evidence>
<dbReference type="FunFam" id="1.10.3810.10:FF:000001">
    <property type="entry name" value="Penicillin-binding protein 1A"/>
    <property type="match status" value="1"/>
</dbReference>
<dbReference type="InterPro" id="IPR050396">
    <property type="entry name" value="Glycosyltr_51/Transpeptidase"/>
</dbReference>
<evidence type="ECO:0000256" key="2">
    <source>
        <dbReference type="ARBA" id="ARBA00007090"/>
    </source>
</evidence>
<dbReference type="GO" id="GO:0006508">
    <property type="term" value="P:proteolysis"/>
    <property type="evidence" value="ECO:0007669"/>
    <property type="project" value="UniProtKB-KW"/>
</dbReference>
<dbReference type="RefSeq" id="WP_058949422.1">
    <property type="nucleotide sequence ID" value="NZ_BBXV01000011.1"/>
</dbReference>
<keyword evidence="6" id="KW-0645">Protease</keyword>
<dbReference type="InterPro" id="IPR023346">
    <property type="entry name" value="Lysozyme-like_dom_sf"/>
</dbReference>
<accession>A0A0U9H2J9</accession>
<keyword evidence="10" id="KW-0133">Cell shape</keyword>
<evidence type="ECO:0000256" key="9">
    <source>
        <dbReference type="ARBA" id="ARBA00022801"/>
    </source>
</evidence>
<dbReference type="Pfam" id="PF00912">
    <property type="entry name" value="Transgly"/>
    <property type="match status" value="1"/>
</dbReference>
<feature type="domain" description="Penicillin-binding protein transpeptidase" evidence="18">
    <location>
        <begin position="322"/>
        <end position="565"/>
    </location>
</feature>
<protein>
    <submittedName>
        <fullName evidence="20">Penicillin-binding protein 2D</fullName>
    </submittedName>
</protein>
<keyword evidence="14" id="KW-0961">Cell wall biogenesis/degradation</keyword>
<keyword evidence="9" id="KW-0378">Hydrolase</keyword>
<comment type="subcellular location">
    <subcellularLocation>
        <location evidence="1">Cell membrane</location>
    </subcellularLocation>
</comment>
<keyword evidence="7" id="KW-0328">Glycosyltransferase</keyword>
<proteinExistence type="inferred from homology"/>
<dbReference type="GO" id="GO:0009252">
    <property type="term" value="P:peptidoglycan biosynthetic process"/>
    <property type="evidence" value="ECO:0007669"/>
    <property type="project" value="UniProtKB-KW"/>
</dbReference>
<dbReference type="InterPro" id="IPR012338">
    <property type="entry name" value="Beta-lactam/transpept-like"/>
</dbReference>
<keyword evidence="17" id="KW-1133">Transmembrane helix</keyword>
<dbReference type="NCBIfam" id="TIGR02074">
    <property type="entry name" value="PBP_1a_fam"/>
    <property type="match status" value="1"/>
</dbReference>
<feature type="domain" description="Glycosyl transferase family 51" evidence="19">
    <location>
        <begin position="57"/>
        <end position="230"/>
    </location>
</feature>
<comment type="similarity">
    <text evidence="2">In the C-terminal section; belongs to the transpeptidase family.</text>
</comment>
<dbReference type="GO" id="GO:0030288">
    <property type="term" value="C:outer membrane-bounded periplasmic space"/>
    <property type="evidence" value="ECO:0007669"/>
    <property type="project" value="TreeGrafter"/>
</dbReference>
<dbReference type="GO" id="GO:0005886">
    <property type="term" value="C:plasma membrane"/>
    <property type="evidence" value="ECO:0007669"/>
    <property type="project" value="UniProtKB-SubCell"/>
</dbReference>
<dbReference type="Proteomes" id="UP000052946">
    <property type="component" value="Unassembled WGS sequence"/>
</dbReference>
<dbReference type="Pfam" id="PF00905">
    <property type="entry name" value="Transpeptidase"/>
    <property type="match status" value="1"/>
</dbReference>
<dbReference type="SUPFAM" id="SSF56601">
    <property type="entry name" value="beta-lactamase/transpeptidase-like"/>
    <property type="match status" value="1"/>
</dbReference>
<dbReference type="SUPFAM" id="SSF53955">
    <property type="entry name" value="Lysozyme-like"/>
    <property type="match status" value="1"/>
</dbReference>
<dbReference type="GO" id="GO:0071555">
    <property type="term" value="P:cell wall organization"/>
    <property type="evidence" value="ECO:0007669"/>
    <property type="project" value="UniProtKB-KW"/>
</dbReference>
<dbReference type="InterPro" id="IPR001264">
    <property type="entry name" value="Glyco_trans_51"/>
</dbReference>
<keyword evidence="11" id="KW-0573">Peptidoglycan synthesis</keyword>
<evidence type="ECO:0000256" key="4">
    <source>
        <dbReference type="ARBA" id="ARBA00022475"/>
    </source>
</evidence>
<dbReference type="GO" id="GO:0008360">
    <property type="term" value="P:regulation of cell shape"/>
    <property type="evidence" value="ECO:0007669"/>
    <property type="project" value="UniProtKB-KW"/>
</dbReference>
<evidence type="ECO:0000256" key="6">
    <source>
        <dbReference type="ARBA" id="ARBA00022670"/>
    </source>
</evidence>
<name>A0A0U9H2J9_9BACI</name>
<dbReference type="AlphaFoldDB" id="A0A0U9H2J9"/>
<dbReference type="PANTHER" id="PTHR32282">
    <property type="entry name" value="BINDING PROTEIN TRANSPEPTIDASE, PUTATIVE-RELATED"/>
    <property type="match status" value="1"/>
</dbReference>
<dbReference type="PANTHER" id="PTHR32282:SF11">
    <property type="entry name" value="PENICILLIN-BINDING PROTEIN 1B"/>
    <property type="match status" value="1"/>
</dbReference>
<dbReference type="GO" id="GO:0009002">
    <property type="term" value="F:serine-type D-Ala-D-Ala carboxypeptidase activity"/>
    <property type="evidence" value="ECO:0007669"/>
    <property type="project" value="UniProtKB-EC"/>
</dbReference>
<evidence type="ECO:0000256" key="16">
    <source>
        <dbReference type="ARBA" id="ARBA00049902"/>
    </source>
</evidence>
<evidence type="ECO:0000256" key="7">
    <source>
        <dbReference type="ARBA" id="ARBA00022676"/>
    </source>
</evidence>
<keyword evidence="17" id="KW-0812">Transmembrane</keyword>
<feature type="transmembrane region" description="Helical" evidence="17">
    <location>
        <begin position="12"/>
        <end position="38"/>
    </location>
</feature>
<evidence type="ECO:0000256" key="13">
    <source>
        <dbReference type="ARBA" id="ARBA00023268"/>
    </source>
</evidence>
<dbReference type="EMBL" id="BBXV01000011">
    <property type="protein sequence ID" value="GAQ16782.1"/>
    <property type="molecule type" value="Genomic_DNA"/>
</dbReference>
<comment type="catalytic activity">
    <reaction evidence="16">
        <text>[GlcNAc-(1-&gt;4)-Mur2Ac(oyl-L-Ala-gamma-D-Glu-L-Lys-D-Ala-D-Ala)](n)-di-trans,octa-cis-undecaprenyl diphosphate + beta-D-GlcNAc-(1-&gt;4)-Mur2Ac(oyl-L-Ala-gamma-D-Glu-L-Lys-D-Ala-D-Ala)-di-trans,octa-cis-undecaprenyl diphosphate = [GlcNAc-(1-&gt;4)-Mur2Ac(oyl-L-Ala-gamma-D-Glu-L-Lys-D-Ala-D-Ala)](n+1)-di-trans,octa-cis-undecaprenyl diphosphate + di-trans,octa-cis-undecaprenyl diphosphate + H(+)</text>
        <dbReference type="Rhea" id="RHEA:23708"/>
        <dbReference type="Rhea" id="RHEA-COMP:9602"/>
        <dbReference type="Rhea" id="RHEA-COMP:9603"/>
        <dbReference type="ChEBI" id="CHEBI:15378"/>
        <dbReference type="ChEBI" id="CHEBI:58405"/>
        <dbReference type="ChEBI" id="CHEBI:60033"/>
        <dbReference type="ChEBI" id="CHEBI:78435"/>
        <dbReference type="EC" id="2.4.99.28"/>
    </reaction>
</comment>
<dbReference type="GO" id="GO:0008955">
    <property type="term" value="F:peptidoglycan glycosyltransferase activity"/>
    <property type="evidence" value="ECO:0007669"/>
    <property type="project" value="UniProtKB-EC"/>
</dbReference>
<evidence type="ECO:0000256" key="10">
    <source>
        <dbReference type="ARBA" id="ARBA00022960"/>
    </source>
</evidence>
<reference evidence="21" key="1">
    <citation type="submission" date="2015-07" db="EMBL/GenBank/DDBJ databases">
        <title>Draft Genome Sequence of Oceanobacillus picturae Heshi-B3 that Was Isolated from Fermented Rice Bran with Aging Salted Mackerel, Which Was Named Heshiko as Traditional Fermented Seafood in Japan.</title>
        <authorList>
            <person name="Akuzawa S."/>
            <person name="Nakagawa J."/>
            <person name="Kanekatsu T."/>
            <person name="Kanesaki Y."/>
            <person name="Suzuki T."/>
        </authorList>
    </citation>
    <scope>NUCLEOTIDE SEQUENCE [LARGE SCALE GENOMIC DNA]</scope>
    <source>
        <strain evidence="21">Heshi-B3</strain>
    </source>
</reference>
<comment type="catalytic activity">
    <reaction evidence="15">
        <text>Preferential cleavage: (Ac)2-L-Lys-D-Ala-|-D-Ala. Also transpeptidation of peptidyl-alanyl moieties that are N-acyl substituents of D-alanine.</text>
        <dbReference type="EC" id="3.4.16.4"/>
    </reaction>
</comment>
<sequence>MGKGKYNLRSKLLLKLIVWLVAVILLGAGAIYLTSFLLGPPDLQMDQNTILYSTNEEVIGEERGPEYRQWVELSDMSEEIIAATLLTEDQNFYNHHGFDLKRIMGAIVKDIKTWSLKEGASTLTQQYARNLYLTHEKSLTRKIKEAFYTVRLEMFYSKEDILEGYLNSIYYGHGAYGIEAASNYFFNKSATDLTVAEAAMLAGIPKGPTYYSPLNDEERARNRQKQILTNLLDKGIIDQKSFDSALRQELIYAKNSPNSQEKIAPHFQDTVIKEAAELLGRKQKEVRSGGYSIYTTLNTKQQKLLEQQVEKTVQPETELEIGALALDPSTGGITAMLGGRDYNQSPFNRTTSAKRMPGSSFKPFLYYAALENGYTPNTMLMSKPTSFELADGNVYQPSNFNGYYANEPITLAQAIALSDNVYAVKTNMYLGPERLVDAAKEFGITSKLPAVPSLALGTATVNVKEMVTAYGMLANGGHELQGHTIEKIVDREGKTVYKHKTKKGKQKLDQKTAFLLTQLMTGMFDRELDGYMAVTGSSVSDQLSRIYAGKSGTTNSDSWMIGYSPSLVTGIWAGYDDNRPMEKVAESAYTKQIWAGFMEAAHEDLPIENFTAPSGVVGIPIDPVTGLRATPYCESSRVMYFEKGTEPEGYCTEHYHQEDKDEEKSMVEQLFDLFR</sequence>
<evidence type="ECO:0000256" key="3">
    <source>
        <dbReference type="ARBA" id="ARBA00007739"/>
    </source>
</evidence>
<keyword evidence="13" id="KW-0511">Multifunctional enzyme</keyword>
<evidence type="ECO:0000256" key="8">
    <source>
        <dbReference type="ARBA" id="ARBA00022679"/>
    </source>
</evidence>
<evidence type="ECO:0000313" key="21">
    <source>
        <dbReference type="Proteomes" id="UP000052946"/>
    </source>
</evidence>
<comment type="caution">
    <text evidence="20">The sequence shown here is derived from an EMBL/GenBank/DDBJ whole genome shotgun (WGS) entry which is preliminary data.</text>
</comment>
<evidence type="ECO:0000256" key="15">
    <source>
        <dbReference type="ARBA" id="ARBA00034000"/>
    </source>
</evidence>
<evidence type="ECO:0000259" key="19">
    <source>
        <dbReference type="Pfam" id="PF00912"/>
    </source>
</evidence>
<dbReference type="OrthoDB" id="9766909at2"/>
<keyword evidence="5" id="KW-0121">Carboxypeptidase</keyword>
<evidence type="ECO:0000313" key="20">
    <source>
        <dbReference type="EMBL" id="GAQ16782.1"/>
    </source>
</evidence>
<evidence type="ECO:0000256" key="17">
    <source>
        <dbReference type="SAM" id="Phobius"/>
    </source>
</evidence>
<dbReference type="InterPro" id="IPR001460">
    <property type="entry name" value="PCN-bd_Tpept"/>
</dbReference>
<dbReference type="InterPro" id="IPR036950">
    <property type="entry name" value="PBP_transglycosylase"/>
</dbReference>
<organism evidence="20 21">
    <name type="scientific">Oceanobacillus picturae</name>
    <dbReference type="NCBI Taxonomy" id="171693"/>
    <lineage>
        <taxon>Bacteria</taxon>
        <taxon>Bacillati</taxon>
        <taxon>Bacillota</taxon>
        <taxon>Bacilli</taxon>
        <taxon>Bacillales</taxon>
        <taxon>Bacillaceae</taxon>
        <taxon>Oceanobacillus</taxon>
    </lineage>
</organism>
<evidence type="ECO:0000256" key="12">
    <source>
        <dbReference type="ARBA" id="ARBA00023136"/>
    </source>
</evidence>
<dbReference type="GO" id="GO:0008658">
    <property type="term" value="F:penicillin binding"/>
    <property type="evidence" value="ECO:0007669"/>
    <property type="project" value="InterPro"/>
</dbReference>
<evidence type="ECO:0000256" key="14">
    <source>
        <dbReference type="ARBA" id="ARBA00023316"/>
    </source>
</evidence>
<comment type="similarity">
    <text evidence="3">In the N-terminal section; belongs to the glycosyltransferase 51 family.</text>
</comment>
<keyword evidence="4" id="KW-1003">Cell membrane</keyword>
<evidence type="ECO:0000256" key="11">
    <source>
        <dbReference type="ARBA" id="ARBA00022984"/>
    </source>
</evidence>
<keyword evidence="8" id="KW-0808">Transferase</keyword>